<protein>
    <submittedName>
        <fullName evidence="1">Uncharacterized protein</fullName>
    </submittedName>
</protein>
<reference evidence="1 2" key="1">
    <citation type="journal article" date="2014" name="Genome Announc.">
        <title>Draft genome sequence of the pathogenic fungus Scedosporium apiospermum.</title>
        <authorList>
            <person name="Vandeputte P."/>
            <person name="Ghamrawi S."/>
            <person name="Rechenmann M."/>
            <person name="Iltis A."/>
            <person name="Giraud S."/>
            <person name="Fleury M."/>
            <person name="Thornton C."/>
            <person name="Delhaes L."/>
            <person name="Meyer W."/>
            <person name="Papon N."/>
            <person name="Bouchara J.P."/>
        </authorList>
    </citation>
    <scope>NUCLEOTIDE SEQUENCE [LARGE SCALE GENOMIC DNA]</scope>
    <source>
        <strain evidence="1 2">IHEM 14462</strain>
    </source>
</reference>
<dbReference type="Proteomes" id="UP000028545">
    <property type="component" value="Unassembled WGS sequence"/>
</dbReference>
<dbReference type="EMBL" id="JOWA01000033">
    <property type="protein sequence ID" value="KEZ46391.1"/>
    <property type="molecule type" value="Genomic_DNA"/>
</dbReference>
<dbReference type="GeneID" id="27718860"/>
<keyword evidence="2" id="KW-1185">Reference proteome</keyword>
<gene>
    <name evidence="1" type="ORF">SAPIO_CDS0708</name>
</gene>
<proteinExistence type="predicted"/>
<dbReference type="VEuPathDB" id="FungiDB:SAPIO_CDS0708"/>
<dbReference type="OrthoDB" id="4752958at2759"/>
<evidence type="ECO:0000313" key="1">
    <source>
        <dbReference type="EMBL" id="KEZ46391.1"/>
    </source>
</evidence>
<organism evidence="1 2">
    <name type="scientific">Pseudallescheria apiosperma</name>
    <name type="common">Scedosporium apiospermum</name>
    <dbReference type="NCBI Taxonomy" id="563466"/>
    <lineage>
        <taxon>Eukaryota</taxon>
        <taxon>Fungi</taxon>
        <taxon>Dikarya</taxon>
        <taxon>Ascomycota</taxon>
        <taxon>Pezizomycotina</taxon>
        <taxon>Sordariomycetes</taxon>
        <taxon>Hypocreomycetidae</taxon>
        <taxon>Microascales</taxon>
        <taxon>Microascaceae</taxon>
        <taxon>Scedosporium</taxon>
    </lineage>
</organism>
<name>A0A084GGC9_PSEDA</name>
<dbReference type="KEGG" id="sapo:SAPIO_CDS0708"/>
<dbReference type="AlphaFoldDB" id="A0A084GGC9"/>
<sequence>MQRNRLLEHVPSTWNYEFGVTAFNRDLDSKTISILAVVPTIHDHIYPHGYSIGGILESDPFSTKDLALALRAIGRGYSNQETDKVRAVFAEYVQDVGADTGTVIKITNEVFDEVGKEGVPNWVLQQLETFLGSDNGCGFDTMDRLPWRKQIHQIEPLAIRSNDASKPYLRIRSRTNGYFGPWAAQSMFWYSP</sequence>
<comment type="caution">
    <text evidence="1">The sequence shown here is derived from an EMBL/GenBank/DDBJ whole genome shotgun (WGS) entry which is preliminary data.</text>
</comment>
<dbReference type="RefSeq" id="XP_016646190.1">
    <property type="nucleotide sequence ID" value="XM_016783424.1"/>
</dbReference>
<accession>A0A084GGC9</accession>
<evidence type="ECO:0000313" key="2">
    <source>
        <dbReference type="Proteomes" id="UP000028545"/>
    </source>
</evidence>
<dbReference type="HOGENOM" id="CLU_1415929_0_0_1"/>